<evidence type="ECO:0000313" key="2">
    <source>
        <dbReference type="Proteomes" id="UP000478571"/>
    </source>
</evidence>
<evidence type="ECO:0000313" key="1">
    <source>
        <dbReference type="EMBL" id="MYM59081.1"/>
    </source>
</evidence>
<proteinExistence type="predicted"/>
<keyword evidence="2" id="KW-1185">Reference proteome</keyword>
<accession>A0A6L8LSL2</accession>
<dbReference type="EMBL" id="WWEU01000002">
    <property type="protein sequence ID" value="MYM59081.1"/>
    <property type="molecule type" value="Genomic_DNA"/>
</dbReference>
<name>A0A6L8LSL2_9VIBR</name>
<dbReference type="Proteomes" id="UP000478571">
    <property type="component" value="Unassembled WGS sequence"/>
</dbReference>
<protein>
    <submittedName>
        <fullName evidence="1">Uncharacterized protein</fullName>
    </submittedName>
</protein>
<reference evidence="1 2" key="1">
    <citation type="submission" date="2020-01" db="EMBL/GenBank/DDBJ databases">
        <title>Draft Genome Sequence of Vibrio sp. strain OCN044, Isolated from a Healthy Coral at Palmyra Atoll.</title>
        <authorList>
            <person name="Videau P."/>
            <person name="Loughran R."/>
            <person name="Esquivel A."/>
            <person name="Deadmond M."/>
            <person name="Paddock B.E."/>
            <person name="Saw J.H."/>
            <person name="Ushijima B."/>
        </authorList>
    </citation>
    <scope>NUCLEOTIDE SEQUENCE [LARGE SCALE GENOMIC DNA]</scope>
    <source>
        <strain evidence="1 2">OCN044</strain>
    </source>
</reference>
<gene>
    <name evidence="1" type="ORF">GTG28_07580</name>
</gene>
<dbReference type="InterPro" id="IPR057062">
    <property type="entry name" value="TriTu"/>
</dbReference>
<sequence length="98" mass="11644">MLEQVTNWLKSNTNIFKQYDCKFEVSHSPQESDTKSITVDFEYNSYYCRLIFWDNGLGHIEVIDIESEKPILDQSFTSTRQLETSKPFENFIEKMSMK</sequence>
<dbReference type="AlphaFoldDB" id="A0A6L8LSL2"/>
<dbReference type="Pfam" id="PF24689">
    <property type="entry name" value="TriTu"/>
    <property type="match status" value="1"/>
</dbReference>
<dbReference type="RefSeq" id="WP_160928530.1">
    <property type="nucleotide sequence ID" value="NZ_WWEU01000002.1"/>
</dbReference>
<comment type="caution">
    <text evidence="1">The sequence shown here is derived from an EMBL/GenBank/DDBJ whole genome shotgun (WGS) entry which is preliminary data.</text>
</comment>
<organism evidence="1 2">
    <name type="scientific">Vibrio tetraodonis subsp. pristinus</name>
    <dbReference type="NCBI Taxonomy" id="2695891"/>
    <lineage>
        <taxon>Bacteria</taxon>
        <taxon>Pseudomonadati</taxon>
        <taxon>Pseudomonadota</taxon>
        <taxon>Gammaproteobacteria</taxon>
        <taxon>Vibrionales</taxon>
        <taxon>Vibrionaceae</taxon>
        <taxon>Vibrio</taxon>
    </lineage>
</organism>